<comment type="caution">
    <text evidence="2">The sequence shown here is derived from an EMBL/GenBank/DDBJ whole genome shotgun (WGS) entry which is preliminary data.</text>
</comment>
<sequence length="560" mass="61777">MDSPVRELPAEEPEVLSTSVTDGIVEFGPITSSTTFASLKQQESTTTTDTSDFHTTLEEHSKHETQMMMTSNTISAVGKEELSSDFETSSDSDLGEQDPFKKNHPSEHAVLHTENDNSANATTTINTTLPTVTFTTRNVEESSSHHASKQDEDLIPQVSLLNSSSATTNDHKSQPLENSVLKRDLDDQHSSNTHIKAELYDDVKIEPTTTTTASTTKTESPLTPNESSSSSNITIQTREQNSPNEPLLDSNVNSSVTTKVIPKKVIRNKTMIKNSSSVVNVIRGNEDMDRSSATSSPSSPSSSPQQQKLFIPSTNRDRRKTVNFKEIEKEEIEFHPNRATLFMALPPTMTTTTTTNNQTTKQIETYDDDVPYEDEVVNDNNNNNTMVPSTNESSSTTTTVLMTDHPSTNPSLDPVIEQQELSSDEEDDSILNSLLNEESEISTTTKITPSNNTRDTSTDDEDLDKLLASYTKQRKVTLPPKSTNHTALSPVQPSKSTSLKTLPVVDVKSTQRRNSSVNRSNTNNGSKSIPVENNSRRRPSRMVTSVEDLLNEEEDDSSNE</sequence>
<proteinExistence type="predicted"/>
<feature type="region of interest" description="Disordered" evidence="1">
    <location>
        <begin position="36"/>
        <end position="104"/>
    </location>
</feature>
<feature type="compositionally biased region" description="Low complexity" evidence="1">
    <location>
        <begin position="435"/>
        <end position="448"/>
    </location>
</feature>
<evidence type="ECO:0000256" key="1">
    <source>
        <dbReference type="SAM" id="MobiDB-lite"/>
    </source>
</evidence>
<accession>A0AA88GYM8</accession>
<feature type="region of interest" description="Disordered" evidence="1">
    <location>
        <begin position="435"/>
        <end position="461"/>
    </location>
</feature>
<feature type="region of interest" description="Disordered" evidence="1">
    <location>
        <begin position="378"/>
        <end position="413"/>
    </location>
</feature>
<protein>
    <submittedName>
        <fullName evidence="2">Uncharacterized protein</fullName>
    </submittedName>
</protein>
<feature type="region of interest" description="Disordered" evidence="1">
    <location>
        <begin position="1"/>
        <end position="21"/>
    </location>
</feature>
<dbReference type="GeneID" id="68093369"/>
<feature type="compositionally biased region" description="Acidic residues" evidence="1">
    <location>
        <begin position="549"/>
        <end position="560"/>
    </location>
</feature>
<dbReference type="EMBL" id="PYSW02000011">
    <property type="protein sequence ID" value="KAG2388063.1"/>
    <property type="molecule type" value="Genomic_DNA"/>
</dbReference>
<feature type="region of interest" description="Disordered" evidence="1">
    <location>
        <begin position="287"/>
        <end position="319"/>
    </location>
</feature>
<keyword evidence="3" id="KW-1185">Reference proteome</keyword>
<feature type="compositionally biased region" description="Polar residues" evidence="1">
    <location>
        <begin position="236"/>
        <end position="253"/>
    </location>
</feature>
<evidence type="ECO:0000313" key="3">
    <source>
        <dbReference type="Proteomes" id="UP000816034"/>
    </source>
</evidence>
<feature type="compositionally biased region" description="Polar residues" evidence="1">
    <location>
        <begin position="480"/>
        <end position="500"/>
    </location>
</feature>
<reference evidence="2 3" key="1">
    <citation type="journal article" date="2018" name="BMC Genomics">
        <title>The genome of Naegleria lovaniensis, the basis for a comparative approach to unravel pathogenicity factors of the human pathogenic amoeba N. fowleri.</title>
        <authorList>
            <person name="Liechti N."/>
            <person name="Schurch N."/>
            <person name="Bruggmann R."/>
            <person name="Wittwer M."/>
        </authorList>
    </citation>
    <scope>NUCLEOTIDE SEQUENCE [LARGE SCALE GENOMIC DNA]</scope>
    <source>
        <strain evidence="2 3">ATCC 30569</strain>
    </source>
</reference>
<feature type="compositionally biased region" description="Low complexity" evidence="1">
    <location>
        <begin position="512"/>
        <end position="526"/>
    </location>
</feature>
<dbReference type="RefSeq" id="XP_044552055.1">
    <property type="nucleotide sequence ID" value="XM_044699283.1"/>
</dbReference>
<feature type="compositionally biased region" description="Low complexity" evidence="1">
    <location>
        <begin position="378"/>
        <end position="399"/>
    </location>
</feature>
<name>A0AA88GYM8_NAELO</name>
<feature type="compositionally biased region" description="Basic and acidic residues" evidence="1">
    <location>
        <begin position="169"/>
        <end position="205"/>
    </location>
</feature>
<evidence type="ECO:0000313" key="2">
    <source>
        <dbReference type="EMBL" id="KAG2388063.1"/>
    </source>
</evidence>
<feature type="compositionally biased region" description="Low complexity" evidence="1">
    <location>
        <begin position="206"/>
        <end position="235"/>
    </location>
</feature>
<organism evidence="2 3">
    <name type="scientific">Naegleria lovaniensis</name>
    <name type="common">Amoeba</name>
    <dbReference type="NCBI Taxonomy" id="51637"/>
    <lineage>
        <taxon>Eukaryota</taxon>
        <taxon>Discoba</taxon>
        <taxon>Heterolobosea</taxon>
        <taxon>Tetramitia</taxon>
        <taxon>Eutetramitia</taxon>
        <taxon>Vahlkampfiidae</taxon>
        <taxon>Naegleria</taxon>
    </lineage>
</organism>
<gene>
    <name evidence="2" type="ORF">C9374_000913</name>
</gene>
<feature type="region of interest" description="Disordered" evidence="1">
    <location>
        <begin position="477"/>
        <end position="560"/>
    </location>
</feature>
<feature type="compositionally biased region" description="Basic and acidic residues" evidence="1">
    <location>
        <begin position="51"/>
        <end position="65"/>
    </location>
</feature>
<feature type="region of interest" description="Disordered" evidence="1">
    <location>
        <begin position="164"/>
        <end position="253"/>
    </location>
</feature>
<dbReference type="AlphaFoldDB" id="A0AA88GYM8"/>
<dbReference type="Proteomes" id="UP000816034">
    <property type="component" value="Unassembled WGS sequence"/>
</dbReference>
<feature type="compositionally biased region" description="Low complexity" evidence="1">
    <location>
        <begin position="291"/>
        <end position="307"/>
    </location>
</feature>